<dbReference type="GO" id="GO:0016491">
    <property type="term" value="F:oxidoreductase activity"/>
    <property type="evidence" value="ECO:0007669"/>
    <property type="project" value="UniProtKB-KW"/>
</dbReference>
<comment type="caution">
    <text evidence="5">The sequence shown here is derived from an EMBL/GenBank/DDBJ whole genome shotgun (WGS) entry which is preliminary data.</text>
</comment>
<evidence type="ECO:0000256" key="2">
    <source>
        <dbReference type="ARBA" id="ARBA00023002"/>
    </source>
</evidence>
<dbReference type="GO" id="GO:0043386">
    <property type="term" value="P:mycotoxin biosynthetic process"/>
    <property type="evidence" value="ECO:0007669"/>
    <property type="project" value="InterPro"/>
</dbReference>
<evidence type="ECO:0000256" key="1">
    <source>
        <dbReference type="ARBA" id="ARBA00004685"/>
    </source>
</evidence>
<comment type="similarity">
    <text evidence="3">Belongs to the ustYa family.</text>
</comment>
<keyword evidence="6" id="KW-1185">Reference proteome</keyword>
<dbReference type="EMBL" id="JASBNA010000011">
    <property type="protein sequence ID" value="KAK7688203.1"/>
    <property type="molecule type" value="Genomic_DNA"/>
</dbReference>
<dbReference type="Proteomes" id="UP001385951">
    <property type="component" value="Unassembled WGS sequence"/>
</dbReference>
<evidence type="ECO:0008006" key="7">
    <source>
        <dbReference type="Google" id="ProtNLM"/>
    </source>
</evidence>
<keyword evidence="2" id="KW-0560">Oxidoreductase</keyword>
<sequence length="198" mass="22659">MKSVFLNTKQIIVFLLGITCVLNMRFIWVHLSTQSPRNQQAFSYRGHDRPNHLPIPVATFPTALMTVEESVHYPVLGSTSDKVWSSITSSSYGYIRLGPEHRLFDTSMSHELHCLRVLNLALGESHIPETKHIQHCLNYIRQGILCDSDLTLEPGDFEERDLTVEKVGATYVCRDWSLWYNVMGDHDVLWSNITSGLR</sequence>
<organism evidence="5 6">
    <name type="scientific">Cerrena zonata</name>
    <dbReference type="NCBI Taxonomy" id="2478898"/>
    <lineage>
        <taxon>Eukaryota</taxon>
        <taxon>Fungi</taxon>
        <taxon>Dikarya</taxon>
        <taxon>Basidiomycota</taxon>
        <taxon>Agaricomycotina</taxon>
        <taxon>Agaricomycetes</taxon>
        <taxon>Polyporales</taxon>
        <taxon>Cerrenaceae</taxon>
        <taxon>Cerrena</taxon>
    </lineage>
</organism>
<dbReference type="PANTHER" id="PTHR33365:SF11">
    <property type="entry name" value="TAT PATHWAY SIGNAL SEQUENCE"/>
    <property type="match status" value="1"/>
</dbReference>
<keyword evidence="4" id="KW-0812">Transmembrane</keyword>
<comment type="pathway">
    <text evidence="1">Mycotoxin biosynthesis.</text>
</comment>
<reference evidence="5 6" key="1">
    <citation type="submission" date="2022-09" db="EMBL/GenBank/DDBJ databases">
        <authorList>
            <person name="Palmer J.M."/>
        </authorList>
    </citation>
    <scope>NUCLEOTIDE SEQUENCE [LARGE SCALE GENOMIC DNA]</scope>
    <source>
        <strain evidence="5 6">DSM 7382</strain>
    </source>
</reference>
<dbReference type="InterPro" id="IPR021765">
    <property type="entry name" value="UstYa-like"/>
</dbReference>
<keyword evidence="4" id="KW-0472">Membrane</keyword>
<evidence type="ECO:0000313" key="5">
    <source>
        <dbReference type="EMBL" id="KAK7688203.1"/>
    </source>
</evidence>
<gene>
    <name evidence="5" type="ORF">QCA50_008573</name>
</gene>
<evidence type="ECO:0000256" key="3">
    <source>
        <dbReference type="ARBA" id="ARBA00035112"/>
    </source>
</evidence>
<feature type="transmembrane region" description="Helical" evidence="4">
    <location>
        <begin position="12"/>
        <end position="31"/>
    </location>
</feature>
<dbReference type="AlphaFoldDB" id="A0AAW0GDX4"/>
<evidence type="ECO:0000256" key="4">
    <source>
        <dbReference type="SAM" id="Phobius"/>
    </source>
</evidence>
<dbReference type="PANTHER" id="PTHR33365">
    <property type="entry name" value="YALI0B05434P"/>
    <property type="match status" value="1"/>
</dbReference>
<keyword evidence="4" id="KW-1133">Transmembrane helix</keyword>
<proteinExistence type="inferred from homology"/>
<evidence type="ECO:0000313" key="6">
    <source>
        <dbReference type="Proteomes" id="UP001385951"/>
    </source>
</evidence>
<name>A0AAW0GDX4_9APHY</name>
<protein>
    <recommendedName>
        <fullName evidence="7">Oxidase ustYa</fullName>
    </recommendedName>
</protein>
<dbReference type="Pfam" id="PF11807">
    <property type="entry name" value="UstYa"/>
    <property type="match status" value="1"/>
</dbReference>
<accession>A0AAW0GDX4</accession>